<evidence type="ECO:0000256" key="6">
    <source>
        <dbReference type="ARBA" id="ARBA00023136"/>
    </source>
</evidence>
<dbReference type="GO" id="GO:0045436">
    <property type="term" value="F:lycopene beta cyclase activity"/>
    <property type="evidence" value="ECO:0007669"/>
    <property type="project" value="UniProtKB-ARBA"/>
</dbReference>
<dbReference type="InterPro" id="IPR017825">
    <property type="entry name" value="Lycopene_cyclase_dom"/>
</dbReference>
<reference evidence="9 10" key="1">
    <citation type="submission" date="2020-07" db="EMBL/GenBank/DDBJ databases">
        <title>Sequencing the genomes of 1000 actinobacteria strains.</title>
        <authorList>
            <person name="Klenk H.-P."/>
        </authorList>
    </citation>
    <scope>NUCLEOTIDE SEQUENCE [LARGE SCALE GENOMIC DNA]</scope>
    <source>
        <strain evidence="9 10">DSM 24552</strain>
    </source>
</reference>
<dbReference type="NCBIfam" id="TIGR03462">
    <property type="entry name" value="CarR_dom_SF"/>
    <property type="match status" value="1"/>
</dbReference>
<evidence type="ECO:0000256" key="4">
    <source>
        <dbReference type="ARBA" id="ARBA00022746"/>
    </source>
</evidence>
<keyword evidence="6 8" id="KW-0472">Membrane</keyword>
<dbReference type="RefSeq" id="WP_179517405.1">
    <property type="nucleotide sequence ID" value="NZ_JACCAC010000001.1"/>
</dbReference>
<dbReference type="GO" id="GO:0016117">
    <property type="term" value="P:carotenoid biosynthetic process"/>
    <property type="evidence" value="ECO:0007669"/>
    <property type="project" value="UniProtKB-KW"/>
</dbReference>
<keyword evidence="5 8" id="KW-1133">Transmembrane helix</keyword>
<evidence type="ECO:0000313" key="10">
    <source>
        <dbReference type="Proteomes" id="UP000544110"/>
    </source>
</evidence>
<evidence type="ECO:0000256" key="3">
    <source>
        <dbReference type="ARBA" id="ARBA00022692"/>
    </source>
</evidence>
<sequence>MEQYEYLVVMGLCLLVTLPLELLLGARVWRRPRRLLLTLLPVVAVYSVWDVVSIQRGLWDYSERFTTGILLPLDMPLEELVFFVVVPICGLLTLEAVGNVLAWLRLLRAGEGLRAATATAYADGVGRWVRPAPARQEVA</sequence>
<accession>A0A7Y9RQU3</accession>
<feature type="transmembrane region" description="Helical" evidence="8">
    <location>
        <begin position="6"/>
        <end position="24"/>
    </location>
</feature>
<evidence type="ECO:0000256" key="8">
    <source>
        <dbReference type="SAM" id="Phobius"/>
    </source>
</evidence>
<evidence type="ECO:0000256" key="5">
    <source>
        <dbReference type="ARBA" id="ARBA00022989"/>
    </source>
</evidence>
<keyword evidence="7" id="KW-0413">Isomerase</keyword>
<dbReference type="AlphaFoldDB" id="A0A7Y9RQU3"/>
<dbReference type="GO" id="GO:0016020">
    <property type="term" value="C:membrane"/>
    <property type="evidence" value="ECO:0007669"/>
    <property type="project" value="UniProtKB-SubCell"/>
</dbReference>
<organism evidence="9 10">
    <name type="scientific">Nocardioides perillae</name>
    <dbReference type="NCBI Taxonomy" id="1119534"/>
    <lineage>
        <taxon>Bacteria</taxon>
        <taxon>Bacillati</taxon>
        <taxon>Actinomycetota</taxon>
        <taxon>Actinomycetes</taxon>
        <taxon>Propionibacteriales</taxon>
        <taxon>Nocardioidaceae</taxon>
        <taxon>Nocardioides</taxon>
    </lineage>
</organism>
<feature type="transmembrane region" description="Helical" evidence="8">
    <location>
        <begin position="36"/>
        <end position="54"/>
    </location>
</feature>
<proteinExistence type="predicted"/>
<evidence type="ECO:0000256" key="2">
    <source>
        <dbReference type="ARBA" id="ARBA00004829"/>
    </source>
</evidence>
<protein>
    <submittedName>
        <fullName evidence="9">Lycopene cyclase domain-containing protein</fullName>
    </submittedName>
</protein>
<evidence type="ECO:0000256" key="7">
    <source>
        <dbReference type="ARBA" id="ARBA00023235"/>
    </source>
</evidence>
<dbReference type="EMBL" id="JACCAC010000001">
    <property type="protein sequence ID" value="NYG54861.1"/>
    <property type="molecule type" value="Genomic_DNA"/>
</dbReference>
<evidence type="ECO:0000256" key="1">
    <source>
        <dbReference type="ARBA" id="ARBA00004141"/>
    </source>
</evidence>
<comment type="pathway">
    <text evidence="2">Carotenoid biosynthesis.</text>
</comment>
<evidence type="ECO:0000313" key="9">
    <source>
        <dbReference type="EMBL" id="NYG54861.1"/>
    </source>
</evidence>
<gene>
    <name evidence="9" type="ORF">BJ989_001165</name>
</gene>
<dbReference type="Proteomes" id="UP000544110">
    <property type="component" value="Unassembled WGS sequence"/>
</dbReference>
<keyword evidence="4" id="KW-0125">Carotenoid biosynthesis</keyword>
<keyword evidence="10" id="KW-1185">Reference proteome</keyword>
<dbReference type="GO" id="GO:0016872">
    <property type="term" value="F:intramolecular lyase activity"/>
    <property type="evidence" value="ECO:0007669"/>
    <property type="project" value="InterPro"/>
</dbReference>
<keyword evidence="3 8" id="KW-0812">Transmembrane</keyword>
<comment type="subcellular location">
    <subcellularLocation>
        <location evidence="1">Membrane</location>
        <topology evidence="1">Multi-pass membrane protein</topology>
    </subcellularLocation>
</comment>
<feature type="transmembrane region" description="Helical" evidence="8">
    <location>
        <begin position="80"/>
        <end position="104"/>
    </location>
</feature>
<comment type="caution">
    <text evidence="9">The sequence shown here is derived from an EMBL/GenBank/DDBJ whole genome shotgun (WGS) entry which is preliminary data.</text>
</comment>
<name>A0A7Y9RQU3_9ACTN</name>